<accession>A0A1J0VQW2</accession>
<gene>
    <name evidence="1" type="ORF">BOX37_11025</name>
</gene>
<dbReference type="InterPro" id="IPR036689">
    <property type="entry name" value="ESAT-6-like_sf"/>
</dbReference>
<dbReference type="Proteomes" id="UP000183810">
    <property type="component" value="Chromosome"/>
</dbReference>
<reference evidence="1" key="1">
    <citation type="submission" date="2016-11" db="EMBL/GenBank/DDBJ databases">
        <authorList>
            <person name="Jaros S."/>
            <person name="Januszkiewicz K."/>
            <person name="Wedrychowicz H."/>
        </authorList>
    </citation>
    <scope>NUCLEOTIDE SEQUENCE [LARGE SCALE GENOMIC DNA]</scope>
    <source>
        <strain evidence="1">Y48</strain>
    </source>
</reference>
<dbReference type="AlphaFoldDB" id="A0A1J0VQW2"/>
<dbReference type="SUPFAM" id="SSF140453">
    <property type="entry name" value="EsxAB dimer-like"/>
    <property type="match status" value="1"/>
</dbReference>
<evidence type="ECO:0000313" key="1">
    <source>
        <dbReference type="EMBL" id="APE34401.1"/>
    </source>
</evidence>
<keyword evidence="2" id="KW-1185">Reference proteome</keyword>
<dbReference type="OrthoDB" id="5069709at2"/>
<organism evidence="1 2">
    <name type="scientific">Nocardia mangyaensis</name>
    <dbReference type="NCBI Taxonomy" id="2213200"/>
    <lineage>
        <taxon>Bacteria</taxon>
        <taxon>Bacillati</taxon>
        <taxon>Actinomycetota</taxon>
        <taxon>Actinomycetes</taxon>
        <taxon>Mycobacteriales</taxon>
        <taxon>Nocardiaceae</taxon>
        <taxon>Nocardia</taxon>
    </lineage>
</organism>
<sequence length="334" mass="34978">MTVAEQTELGSFLNESGVWVPGEDLDTFDDAPAPANDLIADGTDFRDEYYQETNPFLRNVGRTSLADGEDAADGGIMKGTLAGDTFEGASNLVNAFTSDSSITDKIAAITSAAGTAGQWGELAKMGTAIAKGSTLAKFDPFNFLGSQLMSWMLEHVEPLRKTLDSLAGNPDMVEAYSASWTAIAQRLTDVAQQWATQIEQGTAEWIGAARDAYRAKATELAASIAEKAALAEALAKVNDAMLRIVEAVRGVITEVLSSLAGMLAEITALLIASAGTATPALIARALFDISMASMTVSQLLITMAKELVDVKALAGAAKEIIRGVYEAQTAAAGV</sequence>
<evidence type="ECO:0000313" key="2">
    <source>
        <dbReference type="Proteomes" id="UP000183810"/>
    </source>
</evidence>
<dbReference type="KEGG" id="nsl:BOX37_11025"/>
<protein>
    <recommendedName>
        <fullName evidence="3">ESX-1 secretion-associated protein EspA/EspE-like domain-containing protein</fullName>
    </recommendedName>
</protein>
<dbReference type="RefSeq" id="WP_071927581.1">
    <property type="nucleotide sequence ID" value="NZ_CP018082.1"/>
</dbReference>
<evidence type="ECO:0008006" key="3">
    <source>
        <dbReference type="Google" id="ProtNLM"/>
    </source>
</evidence>
<dbReference type="EMBL" id="CP018082">
    <property type="protein sequence ID" value="APE34401.1"/>
    <property type="molecule type" value="Genomic_DNA"/>
</dbReference>
<proteinExistence type="predicted"/>
<name>A0A1J0VQW2_9NOCA</name>